<accession>A0AAV6IA53</accession>
<dbReference type="Proteomes" id="UP000823749">
    <property type="component" value="Chromosome 12"/>
</dbReference>
<comment type="caution">
    <text evidence="2">The sequence shown here is derived from an EMBL/GenBank/DDBJ whole genome shotgun (WGS) entry which is preliminary data.</text>
</comment>
<reference evidence="2" key="1">
    <citation type="submission" date="2020-08" db="EMBL/GenBank/DDBJ databases">
        <title>Plant Genome Project.</title>
        <authorList>
            <person name="Zhang R.-G."/>
        </authorList>
    </citation>
    <scope>NUCLEOTIDE SEQUENCE</scope>
    <source>
        <strain evidence="2">WSP0</strain>
        <tissue evidence="2">Leaf</tissue>
    </source>
</reference>
<sequence length="119" mass="13852">MDVEPLCCRCSGSRETVVHFLLECLFSKRIWRASNLGFNFDMGTPVRVEDWLAEWVKQAPSIKLILESFVLLGPYGYIETGFNLIIILCIPQMLGILIKPYLFRCYRVKQKCSLRKIFI</sequence>
<proteinExistence type="predicted"/>
<evidence type="ECO:0008006" key="4">
    <source>
        <dbReference type="Google" id="ProtNLM"/>
    </source>
</evidence>
<gene>
    <name evidence="2" type="ORF">RHGRI_035340</name>
</gene>
<name>A0AAV6IA53_9ERIC</name>
<protein>
    <recommendedName>
        <fullName evidence="4">Reverse transcriptase zinc-binding domain-containing protein</fullName>
    </recommendedName>
</protein>
<organism evidence="2 3">
    <name type="scientific">Rhododendron griersonianum</name>
    <dbReference type="NCBI Taxonomy" id="479676"/>
    <lineage>
        <taxon>Eukaryota</taxon>
        <taxon>Viridiplantae</taxon>
        <taxon>Streptophyta</taxon>
        <taxon>Embryophyta</taxon>
        <taxon>Tracheophyta</taxon>
        <taxon>Spermatophyta</taxon>
        <taxon>Magnoliopsida</taxon>
        <taxon>eudicotyledons</taxon>
        <taxon>Gunneridae</taxon>
        <taxon>Pentapetalae</taxon>
        <taxon>asterids</taxon>
        <taxon>Ericales</taxon>
        <taxon>Ericaceae</taxon>
        <taxon>Ericoideae</taxon>
        <taxon>Rhodoreae</taxon>
        <taxon>Rhododendron</taxon>
    </lineage>
</organism>
<evidence type="ECO:0000313" key="3">
    <source>
        <dbReference type="Proteomes" id="UP000823749"/>
    </source>
</evidence>
<keyword evidence="1" id="KW-1133">Transmembrane helix</keyword>
<dbReference type="AlphaFoldDB" id="A0AAV6IA53"/>
<keyword evidence="1" id="KW-0472">Membrane</keyword>
<keyword evidence="3" id="KW-1185">Reference proteome</keyword>
<keyword evidence="1" id="KW-0812">Transmembrane</keyword>
<feature type="transmembrane region" description="Helical" evidence="1">
    <location>
        <begin position="81"/>
        <end position="102"/>
    </location>
</feature>
<dbReference type="EMBL" id="JACTNZ010000012">
    <property type="protein sequence ID" value="KAG5523500.1"/>
    <property type="molecule type" value="Genomic_DNA"/>
</dbReference>
<evidence type="ECO:0000313" key="2">
    <source>
        <dbReference type="EMBL" id="KAG5523500.1"/>
    </source>
</evidence>
<evidence type="ECO:0000256" key="1">
    <source>
        <dbReference type="SAM" id="Phobius"/>
    </source>
</evidence>